<organism evidence="1 2">
    <name type="scientific">Luteolibacter ambystomatis</name>
    <dbReference type="NCBI Taxonomy" id="2824561"/>
    <lineage>
        <taxon>Bacteria</taxon>
        <taxon>Pseudomonadati</taxon>
        <taxon>Verrucomicrobiota</taxon>
        <taxon>Verrucomicrobiia</taxon>
        <taxon>Verrucomicrobiales</taxon>
        <taxon>Verrucomicrobiaceae</taxon>
        <taxon>Luteolibacter</taxon>
    </lineage>
</organism>
<proteinExistence type="predicted"/>
<dbReference type="KEGG" id="lamb:KBB96_17420"/>
<keyword evidence="2" id="KW-1185">Reference proteome</keyword>
<sequence>MVYKLFDLRIDGSLGKAATLVSRGEGRFDVELRNADLMTTLAKLAILNQAGGLPTEIAGLSTDGNYLVVKQPLAKDIPDQTAGSKLLKQNQHKALAMMYGLLPETTTCSRTVGVLWLNGEGWLVTDLHERNIMLDDRNRPSVIDALVAPVPVEYLRDCRWLRNAVDDARCLREGRPITRIEFGEDVNDDDL</sequence>
<name>A0A975G8F2_9BACT</name>
<accession>A0A975G8F2</accession>
<gene>
    <name evidence="1" type="ORF">KBB96_17420</name>
</gene>
<dbReference type="EMBL" id="CP073100">
    <property type="protein sequence ID" value="QUE50630.1"/>
    <property type="molecule type" value="Genomic_DNA"/>
</dbReference>
<protein>
    <submittedName>
        <fullName evidence="1">Uncharacterized protein</fullName>
    </submittedName>
</protein>
<reference evidence="1" key="1">
    <citation type="submission" date="2021-04" db="EMBL/GenBank/DDBJ databases">
        <title>Luteolibacter sp. 32A isolated from the skin of an Anderson's salamander (Ambystoma andersonii).</title>
        <authorList>
            <person name="Spergser J."/>
            <person name="Busse H.-J."/>
        </authorList>
    </citation>
    <scope>NUCLEOTIDE SEQUENCE</scope>
    <source>
        <strain evidence="1">32A</strain>
    </source>
</reference>
<dbReference type="RefSeq" id="WP_211630770.1">
    <property type="nucleotide sequence ID" value="NZ_CP073100.1"/>
</dbReference>
<dbReference type="Proteomes" id="UP000676169">
    <property type="component" value="Chromosome"/>
</dbReference>
<dbReference type="AlphaFoldDB" id="A0A975G8F2"/>
<evidence type="ECO:0000313" key="1">
    <source>
        <dbReference type="EMBL" id="QUE50630.1"/>
    </source>
</evidence>
<evidence type="ECO:0000313" key="2">
    <source>
        <dbReference type="Proteomes" id="UP000676169"/>
    </source>
</evidence>